<proteinExistence type="predicted"/>
<dbReference type="SUPFAM" id="SSF52821">
    <property type="entry name" value="Rhodanese/Cell cycle control phosphatase"/>
    <property type="match status" value="1"/>
</dbReference>
<dbReference type="InterPro" id="IPR036873">
    <property type="entry name" value="Rhodanese-like_dom_sf"/>
</dbReference>
<name>A0ABW2JNZ8_9ACTN</name>
<dbReference type="SMART" id="SM00450">
    <property type="entry name" value="RHOD"/>
    <property type="match status" value="1"/>
</dbReference>
<keyword evidence="1" id="KW-0129">CBS domain</keyword>
<evidence type="ECO:0000259" key="2">
    <source>
        <dbReference type="PROSITE" id="PS50206"/>
    </source>
</evidence>
<dbReference type="PROSITE" id="PS50206">
    <property type="entry name" value="RHODANESE_3"/>
    <property type="match status" value="1"/>
</dbReference>
<dbReference type="Proteomes" id="UP001596523">
    <property type="component" value="Unassembled WGS sequence"/>
</dbReference>
<dbReference type="EMBL" id="JBHTCF010000013">
    <property type="protein sequence ID" value="MFC7307886.1"/>
    <property type="molecule type" value="Genomic_DNA"/>
</dbReference>
<sequence length="233" mass="25596">MPSRILNRQEVRRLAEEEGAQLVDVLPREEYAYAHLPGAVHIPLRRLDDKAPRLLDPDRPVVVYCCDALCDLSPRAAVRLEQLGFRYVYDYAPGKADWLAAGLPREGAAAYLVFAGDVARDTVPTCGYGRPLDETLAQLRAAAQDFCVVVDDDQIVLGTLSAREAEPRAGATVQDVMRQGPPTVRAGESLKPLVKRMGKRASDHVLVTDPEGRLLGALSRRDAERALERAESD</sequence>
<dbReference type="PANTHER" id="PTHR43031:SF7">
    <property type="entry name" value="NITRIC OXIDE REDUCTASE FLRD-NAD(+) REDUCTASE"/>
    <property type="match status" value="1"/>
</dbReference>
<dbReference type="RefSeq" id="WP_381835355.1">
    <property type="nucleotide sequence ID" value="NZ_JBHTCF010000013.1"/>
</dbReference>
<dbReference type="PROSITE" id="PS00380">
    <property type="entry name" value="RHODANESE_1"/>
    <property type="match status" value="1"/>
</dbReference>
<comment type="caution">
    <text evidence="4">The sequence shown here is derived from an EMBL/GenBank/DDBJ whole genome shotgun (WGS) entry which is preliminary data.</text>
</comment>
<dbReference type="InterPro" id="IPR001307">
    <property type="entry name" value="Thiosulphate_STrfase_CS"/>
</dbReference>
<evidence type="ECO:0000256" key="1">
    <source>
        <dbReference type="PROSITE-ProRule" id="PRU00703"/>
    </source>
</evidence>
<accession>A0ABW2JNZ8</accession>
<keyword evidence="5" id="KW-1185">Reference proteome</keyword>
<dbReference type="InterPro" id="IPR050229">
    <property type="entry name" value="GlpE_sulfurtransferase"/>
</dbReference>
<dbReference type="Pfam" id="PF00571">
    <property type="entry name" value="CBS"/>
    <property type="match status" value="1"/>
</dbReference>
<protein>
    <submittedName>
        <fullName evidence="4">Rhodanese-like domain-containing protein</fullName>
    </submittedName>
</protein>
<feature type="domain" description="CBS" evidence="3">
    <location>
        <begin position="177"/>
        <end position="233"/>
    </location>
</feature>
<reference evidence="5" key="1">
    <citation type="journal article" date="2019" name="Int. J. Syst. Evol. Microbiol.">
        <title>The Global Catalogue of Microorganisms (GCM) 10K type strain sequencing project: providing services to taxonomists for standard genome sequencing and annotation.</title>
        <authorList>
            <consortium name="The Broad Institute Genomics Platform"/>
            <consortium name="The Broad Institute Genome Sequencing Center for Infectious Disease"/>
            <person name="Wu L."/>
            <person name="Ma J."/>
        </authorList>
    </citation>
    <scope>NUCLEOTIDE SEQUENCE [LARGE SCALE GENOMIC DNA]</scope>
    <source>
        <strain evidence="5">SYNS20</strain>
    </source>
</reference>
<dbReference type="Pfam" id="PF00581">
    <property type="entry name" value="Rhodanese"/>
    <property type="match status" value="1"/>
</dbReference>
<dbReference type="Gene3D" id="3.10.580.10">
    <property type="entry name" value="CBS-domain"/>
    <property type="match status" value="1"/>
</dbReference>
<evidence type="ECO:0000259" key="3">
    <source>
        <dbReference type="PROSITE" id="PS51371"/>
    </source>
</evidence>
<dbReference type="SUPFAM" id="SSF54631">
    <property type="entry name" value="CBS-domain pair"/>
    <property type="match status" value="1"/>
</dbReference>
<feature type="domain" description="Rhodanese" evidence="2">
    <location>
        <begin position="16"/>
        <end position="107"/>
    </location>
</feature>
<dbReference type="InterPro" id="IPR000644">
    <property type="entry name" value="CBS_dom"/>
</dbReference>
<dbReference type="PANTHER" id="PTHR43031">
    <property type="entry name" value="FAD-DEPENDENT OXIDOREDUCTASE"/>
    <property type="match status" value="1"/>
</dbReference>
<organism evidence="4 5">
    <name type="scientific">Streptomyces monticola</name>
    <dbReference type="NCBI Taxonomy" id="2666263"/>
    <lineage>
        <taxon>Bacteria</taxon>
        <taxon>Bacillati</taxon>
        <taxon>Actinomycetota</taxon>
        <taxon>Actinomycetes</taxon>
        <taxon>Kitasatosporales</taxon>
        <taxon>Streptomycetaceae</taxon>
        <taxon>Streptomyces</taxon>
    </lineage>
</organism>
<dbReference type="InterPro" id="IPR046342">
    <property type="entry name" value="CBS_dom_sf"/>
</dbReference>
<dbReference type="Gene3D" id="3.40.250.10">
    <property type="entry name" value="Rhodanese-like domain"/>
    <property type="match status" value="1"/>
</dbReference>
<dbReference type="CDD" id="cd00158">
    <property type="entry name" value="RHOD"/>
    <property type="match status" value="1"/>
</dbReference>
<evidence type="ECO:0000313" key="4">
    <source>
        <dbReference type="EMBL" id="MFC7307886.1"/>
    </source>
</evidence>
<dbReference type="InterPro" id="IPR001763">
    <property type="entry name" value="Rhodanese-like_dom"/>
</dbReference>
<gene>
    <name evidence="4" type="ORF">ACFQVC_27125</name>
</gene>
<dbReference type="PROSITE" id="PS51371">
    <property type="entry name" value="CBS"/>
    <property type="match status" value="1"/>
</dbReference>
<evidence type="ECO:0000313" key="5">
    <source>
        <dbReference type="Proteomes" id="UP001596523"/>
    </source>
</evidence>